<dbReference type="FunFam" id="2.40.50.40:FF:000002">
    <property type="entry name" value="C-C motif chemokine"/>
    <property type="match status" value="1"/>
</dbReference>
<dbReference type="Pfam" id="PF00048">
    <property type="entry name" value="IL8"/>
    <property type="match status" value="1"/>
</dbReference>
<dbReference type="InterPro" id="IPR039809">
    <property type="entry name" value="Chemokine_b/g/d"/>
</dbReference>
<dbReference type="EMBL" id="JAGKHQ010000002">
    <property type="protein sequence ID" value="KAG7523478.1"/>
    <property type="molecule type" value="Genomic_DNA"/>
</dbReference>
<comment type="caution">
    <text evidence="11">The sequence shown here is derived from an EMBL/GenBank/DDBJ whole genome shotgun (WGS) entry which is preliminary data.</text>
</comment>
<name>A0AAV6T1Y8_SOLSE</name>
<evidence type="ECO:0000256" key="2">
    <source>
        <dbReference type="ARBA" id="ARBA00010868"/>
    </source>
</evidence>
<keyword evidence="5 9" id="KW-0732">Signal</keyword>
<evidence type="ECO:0000256" key="3">
    <source>
        <dbReference type="ARBA" id="ARBA00022514"/>
    </source>
</evidence>
<feature type="domain" description="Chemokine interleukin-8-like" evidence="10">
    <location>
        <begin position="29"/>
        <end position="87"/>
    </location>
</feature>
<evidence type="ECO:0000256" key="5">
    <source>
        <dbReference type="ARBA" id="ARBA00022729"/>
    </source>
</evidence>
<dbReference type="AlphaFoldDB" id="A0AAV6T1Y8"/>
<keyword evidence="4 9" id="KW-0964">Secreted</keyword>
<dbReference type="CDD" id="cd00272">
    <property type="entry name" value="Chemokine_CC"/>
    <property type="match status" value="1"/>
</dbReference>
<dbReference type="PANTHER" id="PTHR12015">
    <property type="entry name" value="SMALL INDUCIBLE CYTOKINE A"/>
    <property type="match status" value="1"/>
</dbReference>
<evidence type="ECO:0000256" key="6">
    <source>
        <dbReference type="ARBA" id="ARBA00023157"/>
    </source>
</evidence>
<evidence type="ECO:0000313" key="12">
    <source>
        <dbReference type="Proteomes" id="UP000693946"/>
    </source>
</evidence>
<dbReference type="InterPro" id="IPR000827">
    <property type="entry name" value="Chemokine_CC_CS"/>
</dbReference>
<dbReference type="InterPro" id="IPR001811">
    <property type="entry name" value="Chemokine_IL8-like_dom"/>
</dbReference>
<feature type="chain" id="PRO_5043111985" description="C-C motif chemokine" evidence="9">
    <location>
        <begin position="24"/>
        <end position="99"/>
    </location>
</feature>
<keyword evidence="6" id="KW-1015">Disulfide bond</keyword>
<dbReference type="GO" id="GO:0008009">
    <property type="term" value="F:chemokine activity"/>
    <property type="evidence" value="ECO:0007669"/>
    <property type="project" value="InterPro"/>
</dbReference>
<dbReference type="GO" id="GO:0005615">
    <property type="term" value="C:extracellular space"/>
    <property type="evidence" value="ECO:0007669"/>
    <property type="project" value="UniProtKB-KW"/>
</dbReference>
<proteinExistence type="inferred from homology"/>
<dbReference type="PANTHER" id="PTHR12015:SF183">
    <property type="entry name" value="C-C MOTIF CHEMOKINE 3"/>
    <property type="match status" value="1"/>
</dbReference>
<dbReference type="PROSITE" id="PS00472">
    <property type="entry name" value="SMALL_CYTOKINES_CC"/>
    <property type="match status" value="1"/>
</dbReference>
<feature type="signal peptide" evidence="9">
    <location>
        <begin position="1"/>
        <end position="23"/>
    </location>
</feature>
<accession>A0AAV6T1Y8</accession>
<comment type="function">
    <text evidence="7">Monokine with inflammatory and chemokinetic properties. Binds to CCR1, CCR4 and CCR5. One of the major HIV-suppressive factors produced by CD8+ T-cells. Recombinant MIP-1-alpha induces a dose-dependent inhibition of different strains of HIV-1, HIV-2, and simian immunodeficiency virus (SIV).</text>
</comment>
<evidence type="ECO:0000256" key="4">
    <source>
        <dbReference type="ARBA" id="ARBA00022525"/>
    </source>
</evidence>
<comment type="subcellular location">
    <subcellularLocation>
        <location evidence="1 9">Secreted</location>
    </subcellularLocation>
</comment>
<dbReference type="Proteomes" id="UP000693946">
    <property type="component" value="Linkage Group LG10"/>
</dbReference>
<evidence type="ECO:0000256" key="7">
    <source>
        <dbReference type="ARBA" id="ARBA00044740"/>
    </source>
</evidence>
<reference evidence="11 12" key="1">
    <citation type="journal article" date="2021" name="Sci. Rep.">
        <title>Chromosome anchoring in Senegalese sole (Solea senegalensis) reveals sex-associated markers and genome rearrangements in flatfish.</title>
        <authorList>
            <person name="Guerrero-Cozar I."/>
            <person name="Gomez-Garrido J."/>
            <person name="Berbel C."/>
            <person name="Martinez-Blanch J.F."/>
            <person name="Alioto T."/>
            <person name="Claros M.G."/>
            <person name="Gagnaire P.A."/>
            <person name="Manchado M."/>
        </authorList>
    </citation>
    <scope>NUCLEOTIDE SEQUENCE [LARGE SCALE GENOMIC DNA]</scope>
    <source>
        <strain evidence="11">Sse05_10M</strain>
    </source>
</reference>
<keyword evidence="3 9" id="KW-0202">Cytokine</keyword>
<keyword evidence="9" id="KW-0145">Chemotaxis</keyword>
<comment type="subunit">
    <text evidence="8">Self-associates. Also heterodimer of MIP-1-alpha(4-69) and MIP-1-beta(3-69). Interacts with CCR1.</text>
</comment>
<comment type="similarity">
    <text evidence="2 9">Belongs to the intercrine beta (chemokine CC) family.</text>
</comment>
<protein>
    <recommendedName>
        <fullName evidence="9">C-C motif chemokine</fullName>
    </recommendedName>
</protein>
<dbReference type="SMART" id="SM00199">
    <property type="entry name" value="SCY"/>
    <property type="match status" value="1"/>
</dbReference>
<sequence>MAAPRLILSMFVLMLAAITFSEGVRGIGRGKCCFRFNETPLPKEKVVSYIRTNQRCTNSAVLFKTVAGRQLCAKPSNPWVRELIDYLDTKAIPGQASNL</sequence>
<evidence type="ECO:0000313" key="11">
    <source>
        <dbReference type="EMBL" id="KAG7523478.1"/>
    </source>
</evidence>
<evidence type="ECO:0000256" key="1">
    <source>
        <dbReference type="ARBA" id="ARBA00004613"/>
    </source>
</evidence>
<keyword evidence="12" id="KW-1185">Reference proteome</keyword>
<organism evidence="11 12">
    <name type="scientific">Solea senegalensis</name>
    <name type="common">Senegalese sole</name>
    <dbReference type="NCBI Taxonomy" id="28829"/>
    <lineage>
        <taxon>Eukaryota</taxon>
        <taxon>Metazoa</taxon>
        <taxon>Chordata</taxon>
        <taxon>Craniata</taxon>
        <taxon>Vertebrata</taxon>
        <taxon>Euteleostomi</taxon>
        <taxon>Actinopterygii</taxon>
        <taxon>Neopterygii</taxon>
        <taxon>Teleostei</taxon>
        <taxon>Neoteleostei</taxon>
        <taxon>Acanthomorphata</taxon>
        <taxon>Carangaria</taxon>
        <taxon>Pleuronectiformes</taxon>
        <taxon>Pleuronectoidei</taxon>
        <taxon>Soleidae</taxon>
        <taxon>Solea</taxon>
    </lineage>
</organism>
<evidence type="ECO:0000259" key="10">
    <source>
        <dbReference type="SMART" id="SM00199"/>
    </source>
</evidence>
<dbReference type="GO" id="GO:0006955">
    <property type="term" value="P:immune response"/>
    <property type="evidence" value="ECO:0007669"/>
    <property type="project" value="InterPro"/>
</dbReference>
<gene>
    <name evidence="11" type="ORF">JOB18_047973</name>
</gene>
<evidence type="ECO:0000256" key="9">
    <source>
        <dbReference type="RuleBase" id="RU361150"/>
    </source>
</evidence>
<evidence type="ECO:0000256" key="8">
    <source>
        <dbReference type="ARBA" id="ARBA00046726"/>
    </source>
</evidence>